<name>A0A834MLJ6_RHYFE</name>
<keyword evidence="3" id="KW-1185">Reference proteome</keyword>
<dbReference type="Proteomes" id="UP000625711">
    <property type="component" value="Unassembled WGS sequence"/>
</dbReference>
<evidence type="ECO:0000313" key="2">
    <source>
        <dbReference type="EMBL" id="KAF7284655.1"/>
    </source>
</evidence>
<gene>
    <name evidence="2" type="ORF">GWI33_021841</name>
</gene>
<feature type="region of interest" description="Disordered" evidence="1">
    <location>
        <begin position="1"/>
        <end position="26"/>
    </location>
</feature>
<sequence length="86" mass="9504">MQVPPKPIAAFAPQQRQRSQHHSLRCPSVASRSHRYALKPTSRAVLPSSSLVYGSSGFGAVFMVELRLSSVRKLKRNGKECLKISV</sequence>
<evidence type="ECO:0000313" key="3">
    <source>
        <dbReference type="Proteomes" id="UP000625711"/>
    </source>
</evidence>
<dbReference type="EMBL" id="JAACXV010000073">
    <property type="protein sequence ID" value="KAF7284655.1"/>
    <property type="molecule type" value="Genomic_DNA"/>
</dbReference>
<proteinExistence type="predicted"/>
<reference evidence="2" key="1">
    <citation type="submission" date="2020-08" db="EMBL/GenBank/DDBJ databases">
        <title>Genome sequencing and assembly of the red palm weevil Rhynchophorus ferrugineus.</title>
        <authorList>
            <person name="Dias G.B."/>
            <person name="Bergman C.M."/>
            <person name="Manee M."/>
        </authorList>
    </citation>
    <scope>NUCLEOTIDE SEQUENCE</scope>
    <source>
        <strain evidence="2">AA-2017</strain>
        <tissue evidence="2">Whole larva</tissue>
    </source>
</reference>
<accession>A0A834MLJ6</accession>
<dbReference type="AlphaFoldDB" id="A0A834MLJ6"/>
<organism evidence="2 3">
    <name type="scientific">Rhynchophorus ferrugineus</name>
    <name type="common">Red palm weevil</name>
    <name type="synonym">Curculio ferrugineus</name>
    <dbReference type="NCBI Taxonomy" id="354439"/>
    <lineage>
        <taxon>Eukaryota</taxon>
        <taxon>Metazoa</taxon>
        <taxon>Ecdysozoa</taxon>
        <taxon>Arthropoda</taxon>
        <taxon>Hexapoda</taxon>
        <taxon>Insecta</taxon>
        <taxon>Pterygota</taxon>
        <taxon>Neoptera</taxon>
        <taxon>Endopterygota</taxon>
        <taxon>Coleoptera</taxon>
        <taxon>Polyphaga</taxon>
        <taxon>Cucujiformia</taxon>
        <taxon>Curculionidae</taxon>
        <taxon>Dryophthorinae</taxon>
        <taxon>Rhynchophorus</taxon>
    </lineage>
</organism>
<comment type="caution">
    <text evidence="2">The sequence shown here is derived from an EMBL/GenBank/DDBJ whole genome shotgun (WGS) entry which is preliminary data.</text>
</comment>
<protein>
    <submittedName>
        <fullName evidence="2">Uncharacterized protein</fullName>
    </submittedName>
</protein>
<evidence type="ECO:0000256" key="1">
    <source>
        <dbReference type="SAM" id="MobiDB-lite"/>
    </source>
</evidence>